<name>A0A6I5L9P4_9FLAO</name>
<comment type="similarity">
    <text evidence="2">Belongs to the VKOR family.</text>
</comment>
<proteinExistence type="inferred from homology"/>
<dbReference type="InterPro" id="IPR012932">
    <property type="entry name" value="VKOR"/>
</dbReference>
<keyword evidence="5 10" id="KW-1133">Transmembrane helix</keyword>
<feature type="transmembrane region" description="Helical" evidence="10">
    <location>
        <begin position="235"/>
        <end position="255"/>
    </location>
</feature>
<feature type="domain" description="Peptidase C39" evidence="11">
    <location>
        <begin position="2"/>
        <end position="120"/>
    </location>
</feature>
<dbReference type="Pfam" id="PF07884">
    <property type="entry name" value="VKOR"/>
    <property type="match status" value="1"/>
</dbReference>
<comment type="caution">
    <text evidence="12">The sequence shown here is derived from an EMBL/GenBank/DDBJ whole genome shotgun (WGS) entry which is preliminary data.</text>
</comment>
<evidence type="ECO:0000256" key="4">
    <source>
        <dbReference type="ARBA" id="ARBA00022719"/>
    </source>
</evidence>
<dbReference type="Proteomes" id="UP000468707">
    <property type="component" value="Unassembled WGS sequence"/>
</dbReference>
<evidence type="ECO:0000313" key="13">
    <source>
        <dbReference type="Proteomes" id="UP000468707"/>
    </source>
</evidence>
<reference evidence="12 13" key="1">
    <citation type="submission" date="2020-01" db="EMBL/GenBank/DDBJ databases">
        <title>Muricauda sediminis sp.nov. 40Bstr401.</title>
        <authorList>
            <person name="Xue Z."/>
            <person name="Zhu S."/>
            <person name="Ren N."/>
            <person name="Chen T."/>
            <person name="Chen X."/>
            <person name="Chen J."/>
            <person name="Yang J."/>
        </authorList>
    </citation>
    <scope>NUCLEOTIDE SEQUENCE [LARGE SCALE GENOMIC DNA]</scope>
    <source>
        <strain evidence="12 13">40Bstr401</strain>
    </source>
</reference>
<dbReference type="GO" id="GO:0008233">
    <property type="term" value="F:peptidase activity"/>
    <property type="evidence" value="ECO:0007669"/>
    <property type="project" value="InterPro"/>
</dbReference>
<dbReference type="InterPro" id="IPR038354">
    <property type="entry name" value="VKOR_sf"/>
</dbReference>
<keyword evidence="6" id="KW-0560">Oxidoreductase</keyword>
<organism evidence="12 13">
    <name type="scientific">Flagellimonas sediminis</name>
    <dbReference type="NCBI Taxonomy" id="2696468"/>
    <lineage>
        <taxon>Bacteria</taxon>
        <taxon>Pseudomonadati</taxon>
        <taxon>Bacteroidota</taxon>
        <taxon>Flavobacteriia</taxon>
        <taxon>Flavobacteriales</taxon>
        <taxon>Flavobacteriaceae</taxon>
        <taxon>Flagellimonas</taxon>
    </lineage>
</organism>
<dbReference type="Pfam" id="PF03412">
    <property type="entry name" value="Peptidase_C39"/>
    <property type="match status" value="1"/>
</dbReference>
<sequence>MKNDLVLTTGILLEKLKIKNTNGFLKSKILSHPDYPSLNAISDTLSVYNIENIAVKIDSEKFGEIPLPCISQVDLENIKSFIVIEKVLNGRIYFYNNRGKLINMSAQNFSNIWSGICLLCLKSEYSSEPNLRINILKTLADKFLLIGLLLCLGALLTSNLLFSTFLKESGTLNIFLFSFYLCLKFFGLSLSISFLSHEIKSSGSAFIRKYCSFNSHVDCDVVLNSEYSSIPGTSINLGSLCFTYFFGSILFFVLSEFSDQSISIAAHASFGVFPILIWSLILQAFVIKQFCRLCIAIQIIILFEIILSYLGNFYVMGIQFKLSILFVTTLVAPIYLWNIIKPLIVQEIEWREKGRFFKKLKNYKFVFEYFLQKSKWIQNPPSNLSLSLLNNTSNDEIILVIDPYCRYSTEAFRMFQELFSKEIINLTIIFIPTIENSDGSNELIKYITSLKDYYKDSTVQDALSTWFWSPKKNMKEFKEMFPIDNFPLESEDSNFWEIKEWCLENGISRVPTIIYNNRLIPDNYTVEDLRYILLRQ</sequence>
<keyword evidence="4" id="KW-0874">Quinone</keyword>
<dbReference type="CDD" id="cd12921">
    <property type="entry name" value="VKOR_4"/>
    <property type="match status" value="1"/>
</dbReference>
<evidence type="ECO:0000256" key="10">
    <source>
        <dbReference type="SAM" id="Phobius"/>
    </source>
</evidence>
<dbReference type="InterPro" id="IPR005074">
    <property type="entry name" value="Peptidase_C39"/>
</dbReference>
<dbReference type="Gene3D" id="1.20.1440.130">
    <property type="entry name" value="VKOR domain"/>
    <property type="match status" value="1"/>
</dbReference>
<dbReference type="InterPro" id="IPR036249">
    <property type="entry name" value="Thioredoxin-like_sf"/>
</dbReference>
<dbReference type="RefSeq" id="WP_163636626.1">
    <property type="nucleotide sequence ID" value="NZ_JAAAMI010000023.1"/>
</dbReference>
<keyword evidence="8" id="KW-1015">Disulfide bond</keyword>
<feature type="transmembrane region" description="Helical" evidence="10">
    <location>
        <begin position="293"/>
        <end position="316"/>
    </location>
</feature>
<evidence type="ECO:0000256" key="9">
    <source>
        <dbReference type="ARBA" id="ARBA00023284"/>
    </source>
</evidence>
<keyword evidence="3 10" id="KW-0812">Transmembrane</keyword>
<accession>A0A6I5L9P4</accession>
<evidence type="ECO:0000256" key="1">
    <source>
        <dbReference type="ARBA" id="ARBA00004141"/>
    </source>
</evidence>
<dbReference type="GO" id="GO:0016020">
    <property type="term" value="C:membrane"/>
    <property type="evidence" value="ECO:0007669"/>
    <property type="project" value="UniProtKB-SubCell"/>
</dbReference>
<gene>
    <name evidence="12" type="ORF">GTK07_19045</name>
</gene>
<feature type="transmembrane region" description="Helical" evidence="10">
    <location>
        <begin position="261"/>
        <end position="281"/>
    </location>
</feature>
<keyword evidence="9" id="KW-0676">Redox-active center</keyword>
<dbReference type="GO" id="GO:0016491">
    <property type="term" value="F:oxidoreductase activity"/>
    <property type="evidence" value="ECO:0007669"/>
    <property type="project" value="UniProtKB-KW"/>
</dbReference>
<dbReference type="Gene3D" id="3.40.30.10">
    <property type="entry name" value="Glutaredoxin"/>
    <property type="match status" value="1"/>
</dbReference>
<dbReference type="GO" id="GO:0048038">
    <property type="term" value="F:quinone binding"/>
    <property type="evidence" value="ECO:0007669"/>
    <property type="project" value="UniProtKB-KW"/>
</dbReference>
<feature type="transmembrane region" description="Helical" evidence="10">
    <location>
        <begin position="322"/>
        <end position="340"/>
    </location>
</feature>
<evidence type="ECO:0000256" key="5">
    <source>
        <dbReference type="ARBA" id="ARBA00022989"/>
    </source>
</evidence>
<dbReference type="EMBL" id="JAAAMI010000023">
    <property type="protein sequence ID" value="NDV45420.1"/>
    <property type="molecule type" value="Genomic_DNA"/>
</dbReference>
<feature type="transmembrane region" description="Helical" evidence="10">
    <location>
        <begin position="143"/>
        <end position="162"/>
    </location>
</feature>
<evidence type="ECO:0000256" key="7">
    <source>
        <dbReference type="ARBA" id="ARBA00023136"/>
    </source>
</evidence>
<dbReference type="SUPFAM" id="SSF52833">
    <property type="entry name" value="Thioredoxin-like"/>
    <property type="match status" value="1"/>
</dbReference>
<keyword evidence="13" id="KW-1185">Reference proteome</keyword>
<evidence type="ECO:0000259" key="11">
    <source>
        <dbReference type="PROSITE" id="PS50990"/>
    </source>
</evidence>
<dbReference type="GO" id="GO:0005524">
    <property type="term" value="F:ATP binding"/>
    <property type="evidence" value="ECO:0007669"/>
    <property type="project" value="InterPro"/>
</dbReference>
<feature type="transmembrane region" description="Helical" evidence="10">
    <location>
        <begin position="174"/>
        <end position="195"/>
    </location>
</feature>
<dbReference type="Gene3D" id="3.90.70.10">
    <property type="entry name" value="Cysteine proteinases"/>
    <property type="match status" value="1"/>
</dbReference>
<protein>
    <recommendedName>
        <fullName evidence="11">Peptidase C39 domain-containing protein</fullName>
    </recommendedName>
</protein>
<evidence type="ECO:0000313" key="12">
    <source>
        <dbReference type="EMBL" id="NDV45420.1"/>
    </source>
</evidence>
<evidence type="ECO:0000256" key="2">
    <source>
        <dbReference type="ARBA" id="ARBA00006214"/>
    </source>
</evidence>
<comment type="subcellular location">
    <subcellularLocation>
        <location evidence="1">Membrane</location>
        <topology evidence="1">Multi-pass membrane protein</topology>
    </subcellularLocation>
</comment>
<keyword evidence="7 10" id="KW-0472">Membrane</keyword>
<evidence type="ECO:0000256" key="3">
    <source>
        <dbReference type="ARBA" id="ARBA00022692"/>
    </source>
</evidence>
<evidence type="ECO:0000256" key="6">
    <source>
        <dbReference type="ARBA" id="ARBA00023002"/>
    </source>
</evidence>
<dbReference type="PROSITE" id="PS50990">
    <property type="entry name" value="PEPTIDASE_C39"/>
    <property type="match status" value="1"/>
</dbReference>
<evidence type="ECO:0000256" key="8">
    <source>
        <dbReference type="ARBA" id="ARBA00023157"/>
    </source>
</evidence>
<dbReference type="GO" id="GO:0006508">
    <property type="term" value="P:proteolysis"/>
    <property type="evidence" value="ECO:0007669"/>
    <property type="project" value="InterPro"/>
</dbReference>
<dbReference type="AlphaFoldDB" id="A0A6I5L9P4"/>